<keyword evidence="2" id="KW-1185">Reference proteome</keyword>
<accession>A0AAE1L586</accession>
<evidence type="ECO:0000313" key="1">
    <source>
        <dbReference type="EMBL" id="KAK3895672.1"/>
    </source>
</evidence>
<protein>
    <submittedName>
        <fullName evidence="1">Uncharacterized protein</fullName>
    </submittedName>
</protein>
<evidence type="ECO:0000313" key="2">
    <source>
        <dbReference type="Proteomes" id="UP001286313"/>
    </source>
</evidence>
<dbReference type="EMBL" id="JAWQEG010000033">
    <property type="protein sequence ID" value="KAK3895672.1"/>
    <property type="molecule type" value="Genomic_DNA"/>
</dbReference>
<dbReference type="AlphaFoldDB" id="A0AAE1L586"/>
<gene>
    <name evidence="1" type="ORF">Pcinc_000595</name>
</gene>
<reference evidence="1" key="1">
    <citation type="submission" date="2023-10" db="EMBL/GenBank/DDBJ databases">
        <title>Genome assemblies of two species of porcelain crab, Petrolisthes cinctipes and Petrolisthes manimaculis (Anomura: Porcellanidae).</title>
        <authorList>
            <person name="Angst P."/>
        </authorList>
    </citation>
    <scope>NUCLEOTIDE SEQUENCE</scope>
    <source>
        <strain evidence="1">PB745_01</strain>
        <tissue evidence="1">Gill</tissue>
    </source>
</reference>
<dbReference type="Proteomes" id="UP001286313">
    <property type="component" value="Unassembled WGS sequence"/>
</dbReference>
<name>A0AAE1L586_PETCI</name>
<sequence length="117" mass="12396">MCDGSDVCVTSNGKRQPLFFNTSGVIAYPQGSCSSHNVEGEYFKGVEWVGCAGSNTNSLTFKKGAREQPVTLARGGVLVRVTPTLKLGRYKCSVVNSATNKRKNGDVSSSNLIDSGT</sequence>
<proteinExistence type="predicted"/>
<comment type="caution">
    <text evidence="1">The sequence shown here is derived from an EMBL/GenBank/DDBJ whole genome shotgun (WGS) entry which is preliminary data.</text>
</comment>
<organism evidence="1 2">
    <name type="scientific">Petrolisthes cinctipes</name>
    <name type="common">Flat porcelain crab</name>
    <dbReference type="NCBI Taxonomy" id="88211"/>
    <lineage>
        <taxon>Eukaryota</taxon>
        <taxon>Metazoa</taxon>
        <taxon>Ecdysozoa</taxon>
        <taxon>Arthropoda</taxon>
        <taxon>Crustacea</taxon>
        <taxon>Multicrustacea</taxon>
        <taxon>Malacostraca</taxon>
        <taxon>Eumalacostraca</taxon>
        <taxon>Eucarida</taxon>
        <taxon>Decapoda</taxon>
        <taxon>Pleocyemata</taxon>
        <taxon>Anomura</taxon>
        <taxon>Galatheoidea</taxon>
        <taxon>Porcellanidae</taxon>
        <taxon>Petrolisthes</taxon>
    </lineage>
</organism>